<feature type="domain" description="O-antigen ligase-related" evidence="6">
    <location>
        <begin position="240"/>
        <end position="380"/>
    </location>
</feature>
<accession>A0A0G1YE35</accession>
<evidence type="ECO:0000256" key="2">
    <source>
        <dbReference type="ARBA" id="ARBA00022692"/>
    </source>
</evidence>
<evidence type="ECO:0000313" key="7">
    <source>
        <dbReference type="EMBL" id="KKW41506.1"/>
    </source>
</evidence>
<feature type="transmembrane region" description="Helical" evidence="5">
    <location>
        <begin position="15"/>
        <end position="34"/>
    </location>
</feature>
<dbReference type="GO" id="GO:0016020">
    <property type="term" value="C:membrane"/>
    <property type="evidence" value="ECO:0007669"/>
    <property type="project" value="UniProtKB-SubCell"/>
</dbReference>
<comment type="caution">
    <text evidence="7">The sequence shown here is derived from an EMBL/GenBank/DDBJ whole genome shotgun (WGS) entry which is preliminary data.</text>
</comment>
<keyword evidence="4 5" id="KW-0472">Membrane</keyword>
<feature type="transmembrane region" description="Helical" evidence="5">
    <location>
        <begin position="276"/>
        <end position="298"/>
    </location>
</feature>
<feature type="transmembrane region" description="Helical" evidence="5">
    <location>
        <begin position="54"/>
        <end position="75"/>
    </location>
</feature>
<evidence type="ECO:0000259" key="6">
    <source>
        <dbReference type="Pfam" id="PF04932"/>
    </source>
</evidence>
<comment type="subcellular location">
    <subcellularLocation>
        <location evidence="1">Membrane</location>
        <topology evidence="1">Multi-pass membrane protein</topology>
    </subcellularLocation>
</comment>
<feature type="transmembrane region" description="Helical" evidence="5">
    <location>
        <begin position="95"/>
        <end position="113"/>
    </location>
</feature>
<proteinExistence type="predicted"/>
<dbReference type="PANTHER" id="PTHR37422">
    <property type="entry name" value="TEICHURONIC ACID BIOSYNTHESIS PROTEIN TUAE"/>
    <property type="match status" value="1"/>
</dbReference>
<keyword evidence="7" id="KW-0436">Ligase</keyword>
<evidence type="ECO:0000256" key="1">
    <source>
        <dbReference type="ARBA" id="ARBA00004141"/>
    </source>
</evidence>
<dbReference type="Pfam" id="PF04932">
    <property type="entry name" value="Wzy_C"/>
    <property type="match status" value="1"/>
</dbReference>
<dbReference type="STRING" id="1619044.UY92_C0017G0009"/>
<feature type="transmembrane region" description="Helical" evidence="5">
    <location>
        <begin position="125"/>
        <end position="142"/>
    </location>
</feature>
<feature type="transmembrane region" description="Helical" evidence="5">
    <location>
        <begin position="367"/>
        <end position="393"/>
    </location>
</feature>
<gene>
    <name evidence="7" type="ORF">UY92_C0017G0009</name>
</gene>
<reference evidence="7 8" key="1">
    <citation type="journal article" date="2015" name="Nature">
        <title>rRNA introns, odd ribosomes, and small enigmatic genomes across a large radiation of phyla.</title>
        <authorList>
            <person name="Brown C.T."/>
            <person name="Hug L.A."/>
            <person name="Thomas B.C."/>
            <person name="Sharon I."/>
            <person name="Castelle C.J."/>
            <person name="Singh A."/>
            <person name="Wilkins M.J."/>
            <person name="Williams K.H."/>
            <person name="Banfield J.F."/>
        </authorList>
    </citation>
    <scope>NUCLEOTIDE SEQUENCE [LARGE SCALE GENOMIC DNA]</scope>
</reference>
<evidence type="ECO:0000256" key="3">
    <source>
        <dbReference type="ARBA" id="ARBA00022989"/>
    </source>
</evidence>
<feature type="transmembrane region" description="Helical" evidence="5">
    <location>
        <begin position="425"/>
        <end position="446"/>
    </location>
</feature>
<dbReference type="GO" id="GO:0016874">
    <property type="term" value="F:ligase activity"/>
    <property type="evidence" value="ECO:0007669"/>
    <property type="project" value="UniProtKB-KW"/>
</dbReference>
<feature type="transmembrane region" description="Helical" evidence="5">
    <location>
        <begin position="400"/>
        <end position="419"/>
    </location>
</feature>
<name>A0A0G1YE35_9BACT</name>
<feature type="transmembrane region" description="Helical" evidence="5">
    <location>
        <begin position="236"/>
        <end position="269"/>
    </location>
</feature>
<dbReference type="PANTHER" id="PTHR37422:SF13">
    <property type="entry name" value="LIPOPOLYSACCHARIDE BIOSYNTHESIS PROTEIN PA4999-RELATED"/>
    <property type="match status" value="1"/>
</dbReference>
<dbReference type="InterPro" id="IPR051533">
    <property type="entry name" value="WaaL-like"/>
</dbReference>
<dbReference type="InterPro" id="IPR007016">
    <property type="entry name" value="O-antigen_ligase-rel_domated"/>
</dbReference>
<keyword evidence="3 5" id="KW-1133">Transmembrane helix</keyword>
<dbReference type="EMBL" id="LCRX01000017">
    <property type="protein sequence ID" value="KKW41506.1"/>
    <property type="molecule type" value="Genomic_DNA"/>
</dbReference>
<feature type="transmembrane region" description="Helical" evidence="5">
    <location>
        <begin position="149"/>
        <end position="168"/>
    </location>
</feature>
<evidence type="ECO:0000313" key="8">
    <source>
        <dbReference type="Proteomes" id="UP000033870"/>
    </source>
</evidence>
<protein>
    <submittedName>
        <fullName evidence="7">O-antigen ligase-related protein</fullName>
    </submittedName>
</protein>
<dbReference type="Proteomes" id="UP000033870">
    <property type="component" value="Unassembled WGS sequence"/>
</dbReference>
<evidence type="ECO:0000256" key="4">
    <source>
        <dbReference type="ARBA" id="ARBA00023136"/>
    </source>
</evidence>
<keyword evidence="2 5" id="KW-0812">Transmembrane</keyword>
<dbReference type="AlphaFoldDB" id="A0A0G1YE35"/>
<evidence type="ECO:0000256" key="5">
    <source>
        <dbReference type="SAM" id="Phobius"/>
    </source>
</evidence>
<sequence length="458" mass="50373">MTSSRMRHRFLSDSALTWLLSWATKLFLFVLPWHTVWIYKERLVGGSKWQYGTLQYYASEAVLWAAAGLFMIWFWRRYRDGDKNTKRFSWSRDRVWLGLCLVFALYAVISPCWAADSDLARQQALHLLEALVVGWLIALGPLSWAQTAFWFAAGAVGPGLLALGQFGAQAAPGSVWLGLSPHMAAEPGASIVAGETTGRWLRAYGSFSHPNSFSGYLVLVTSVFLRASLRLKRSYWSYAFVLLTTAAVFFTFSRSGWLGFLLSLILFAVYCRRARLWAGLPLAVAPLILFCLLALIYAPAVSTRLTATSAAEERSLTERADGYMSAFQVVRRHPWLGVGPGNYTVFLQSLEPGMAGFAYQPVHLAPLLALAELGGVGTAIGLSMLGAGGWFLYREKKGPGMLGVEGLLVIILPTLPLILLDHYLFSSYSGLLMLTVAGSAAVRLSFSTDRPPVIPTTC</sequence>
<organism evidence="7 8">
    <name type="scientific">Candidatus Magasanikbacteria bacterium GW2011_GWA2_56_11</name>
    <dbReference type="NCBI Taxonomy" id="1619044"/>
    <lineage>
        <taxon>Bacteria</taxon>
        <taxon>Candidatus Magasanikiibacteriota</taxon>
    </lineage>
</organism>